<dbReference type="GO" id="GO:0038023">
    <property type="term" value="F:signaling receptor activity"/>
    <property type="evidence" value="ECO:0007669"/>
    <property type="project" value="TreeGrafter"/>
</dbReference>
<keyword evidence="13" id="KW-0675">Receptor</keyword>
<keyword evidence="14" id="KW-1185">Reference proteome</keyword>
<dbReference type="PROSITE" id="PS50104">
    <property type="entry name" value="TIR"/>
    <property type="match status" value="1"/>
</dbReference>
<evidence type="ECO:0000256" key="5">
    <source>
        <dbReference type="ARBA" id="ARBA00022801"/>
    </source>
</evidence>
<dbReference type="InterPro" id="IPR013783">
    <property type="entry name" value="Ig-like_fold"/>
</dbReference>
<feature type="chain" id="PRO_5041401576" evidence="10">
    <location>
        <begin position="26"/>
        <end position="516"/>
    </location>
</feature>
<evidence type="ECO:0000256" key="6">
    <source>
        <dbReference type="ARBA" id="ARBA00022989"/>
    </source>
</evidence>
<dbReference type="GO" id="GO:0005886">
    <property type="term" value="C:plasma membrane"/>
    <property type="evidence" value="ECO:0007669"/>
    <property type="project" value="TreeGrafter"/>
</dbReference>
<dbReference type="Proteomes" id="UP001174909">
    <property type="component" value="Unassembled WGS sequence"/>
</dbReference>
<dbReference type="InterPro" id="IPR003599">
    <property type="entry name" value="Ig_sub"/>
</dbReference>
<dbReference type="SMART" id="SM00409">
    <property type="entry name" value="IG"/>
    <property type="match status" value="2"/>
</dbReference>
<protein>
    <submittedName>
        <fullName evidence="13">Toll-like receptor 2 type-1</fullName>
    </submittedName>
</protein>
<evidence type="ECO:0000256" key="7">
    <source>
        <dbReference type="ARBA" id="ARBA00023027"/>
    </source>
</evidence>
<evidence type="ECO:0000256" key="1">
    <source>
        <dbReference type="ARBA" id="ARBA00004370"/>
    </source>
</evidence>
<gene>
    <name evidence="13" type="ORF">GBAR_LOCUS18056</name>
</gene>
<dbReference type="CDD" id="cd00096">
    <property type="entry name" value="Ig"/>
    <property type="match status" value="1"/>
</dbReference>
<comment type="similarity">
    <text evidence="2">Belongs to the interleukin-1 receptor family.</text>
</comment>
<evidence type="ECO:0000313" key="13">
    <source>
        <dbReference type="EMBL" id="CAI8031885.1"/>
    </source>
</evidence>
<dbReference type="InterPro" id="IPR007110">
    <property type="entry name" value="Ig-like_dom"/>
</dbReference>
<dbReference type="InterPro" id="IPR000157">
    <property type="entry name" value="TIR_dom"/>
</dbReference>
<dbReference type="GO" id="GO:0016787">
    <property type="term" value="F:hydrolase activity"/>
    <property type="evidence" value="ECO:0007669"/>
    <property type="project" value="UniProtKB-KW"/>
</dbReference>
<feature type="transmembrane region" description="Helical" evidence="9">
    <location>
        <begin position="323"/>
        <end position="346"/>
    </location>
</feature>
<dbReference type="SMART" id="SM00255">
    <property type="entry name" value="TIR"/>
    <property type="match status" value="1"/>
</dbReference>
<evidence type="ECO:0000256" key="8">
    <source>
        <dbReference type="ARBA" id="ARBA00023136"/>
    </source>
</evidence>
<name>A0AA35WYY6_GEOBA</name>
<dbReference type="SMART" id="SM00408">
    <property type="entry name" value="IGc2"/>
    <property type="match status" value="2"/>
</dbReference>
<comment type="subcellular location">
    <subcellularLocation>
        <location evidence="1">Membrane</location>
    </subcellularLocation>
</comment>
<dbReference type="PANTHER" id="PTHR24365">
    <property type="entry name" value="TOLL-LIKE RECEPTOR"/>
    <property type="match status" value="1"/>
</dbReference>
<dbReference type="PANTHER" id="PTHR24365:SF541">
    <property type="entry name" value="PROTEIN TOLL-RELATED"/>
    <property type="match status" value="1"/>
</dbReference>
<organism evidence="13 14">
    <name type="scientific">Geodia barretti</name>
    <name type="common">Barrett's horny sponge</name>
    <dbReference type="NCBI Taxonomy" id="519541"/>
    <lineage>
        <taxon>Eukaryota</taxon>
        <taxon>Metazoa</taxon>
        <taxon>Porifera</taxon>
        <taxon>Demospongiae</taxon>
        <taxon>Heteroscleromorpha</taxon>
        <taxon>Tetractinellida</taxon>
        <taxon>Astrophorina</taxon>
        <taxon>Geodiidae</taxon>
        <taxon>Geodia</taxon>
    </lineage>
</organism>
<dbReference type="EMBL" id="CASHTH010002573">
    <property type="protein sequence ID" value="CAI8031885.1"/>
    <property type="molecule type" value="Genomic_DNA"/>
</dbReference>
<dbReference type="SUPFAM" id="SSF48726">
    <property type="entry name" value="Immunoglobulin"/>
    <property type="match status" value="2"/>
</dbReference>
<evidence type="ECO:0000259" key="12">
    <source>
        <dbReference type="PROSITE" id="PS50835"/>
    </source>
</evidence>
<keyword evidence="5" id="KW-0378">Hydrolase</keyword>
<dbReference type="Gene3D" id="3.40.50.10140">
    <property type="entry name" value="Toll/interleukin-1 receptor homology (TIR) domain"/>
    <property type="match status" value="1"/>
</dbReference>
<feature type="domain" description="Ig-like" evidence="12">
    <location>
        <begin position="111"/>
        <end position="191"/>
    </location>
</feature>
<dbReference type="AlphaFoldDB" id="A0AA35WYY6"/>
<evidence type="ECO:0000256" key="4">
    <source>
        <dbReference type="ARBA" id="ARBA00022729"/>
    </source>
</evidence>
<feature type="domain" description="Ig-like" evidence="12">
    <location>
        <begin position="216"/>
        <end position="322"/>
    </location>
</feature>
<sequence>MELLRSLRGGDILVWFLLAAVGTRAIHTPQLDDAPWWVGDDWNASIPLYDRLERNEDDPPIRDRVGGNISSWSADGKAVTEIDQSVVDTHLNERGTNETEHGYLIFGSDFPHVVNKHPPVKAINGEPFTMRCPIESSLPGTLYYWQRYKAMDRETQFGFPPDVEFSEGGRVWSVDVLSRDHNGMYECLAVNHIGHAVFHNANDFFISVLSCSNHAPTISFTIEHLGSSAHYEGDHVELKCTATAVDYHEQPFWYHNGTVCKNPTYYLVNSNFDVSACRWTSTLKVLNLTAETAGVYDCTVGLQGTNTTLVLAEPASEETEVTVAVVVGVGIAMGVGFAMVVMGLYYKNGTHNGPQPSEEPPYDGFEYDAFVSAHDEAREFVLQSILPPLESGPAPYRLCWHSRDFIPGVPIMEQIAYTMARSRKIIFVFSEHFPQSQFCCAELELAMSRYMRSCTRCILPVALEGGFVPEELKKRLTYLPVLSAREEVDVAAEIAKVMGEPIPVVMDRHDDSFVEE</sequence>
<dbReference type="SUPFAM" id="SSF52200">
    <property type="entry name" value="Toll/Interleukin receptor TIR domain"/>
    <property type="match status" value="1"/>
</dbReference>
<dbReference type="InterPro" id="IPR036179">
    <property type="entry name" value="Ig-like_dom_sf"/>
</dbReference>
<evidence type="ECO:0000259" key="11">
    <source>
        <dbReference type="PROSITE" id="PS50104"/>
    </source>
</evidence>
<evidence type="ECO:0000256" key="9">
    <source>
        <dbReference type="SAM" id="Phobius"/>
    </source>
</evidence>
<feature type="signal peptide" evidence="10">
    <location>
        <begin position="1"/>
        <end position="25"/>
    </location>
</feature>
<keyword evidence="4 10" id="KW-0732">Signal</keyword>
<accession>A0AA35WYY6</accession>
<keyword evidence="8 9" id="KW-0472">Membrane</keyword>
<proteinExistence type="inferred from homology"/>
<feature type="domain" description="TIR" evidence="11">
    <location>
        <begin position="365"/>
        <end position="498"/>
    </location>
</feature>
<dbReference type="GO" id="GO:0007165">
    <property type="term" value="P:signal transduction"/>
    <property type="evidence" value="ECO:0007669"/>
    <property type="project" value="InterPro"/>
</dbReference>
<keyword evidence="7" id="KW-0520">NAD</keyword>
<evidence type="ECO:0000256" key="10">
    <source>
        <dbReference type="SAM" id="SignalP"/>
    </source>
</evidence>
<dbReference type="InterPro" id="IPR035897">
    <property type="entry name" value="Toll_tir_struct_dom_sf"/>
</dbReference>
<comment type="caution">
    <text evidence="13">The sequence shown here is derived from an EMBL/GenBank/DDBJ whole genome shotgun (WGS) entry which is preliminary data.</text>
</comment>
<keyword evidence="3 9" id="KW-0812">Transmembrane</keyword>
<dbReference type="InterPro" id="IPR003598">
    <property type="entry name" value="Ig_sub2"/>
</dbReference>
<evidence type="ECO:0000256" key="2">
    <source>
        <dbReference type="ARBA" id="ARBA00009752"/>
    </source>
</evidence>
<reference evidence="13" key="1">
    <citation type="submission" date="2023-03" db="EMBL/GenBank/DDBJ databases">
        <authorList>
            <person name="Steffen K."/>
            <person name="Cardenas P."/>
        </authorList>
    </citation>
    <scope>NUCLEOTIDE SEQUENCE</scope>
</reference>
<dbReference type="PROSITE" id="PS50835">
    <property type="entry name" value="IG_LIKE"/>
    <property type="match status" value="2"/>
</dbReference>
<dbReference type="Gene3D" id="2.60.40.10">
    <property type="entry name" value="Immunoglobulins"/>
    <property type="match status" value="2"/>
</dbReference>
<keyword evidence="6 9" id="KW-1133">Transmembrane helix</keyword>
<evidence type="ECO:0000313" key="14">
    <source>
        <dbReference type="Proteomes" id="UP001174909"/>
    </source>
</evidence>
<dbReference type="Pfam" id="PF01582">
    <property type="entry name" value="TIR"/>
    <property type="match status" value="1"/>
</dbReference>
<evidence type="ECO:0000256" key="3">
    <source>
        <dbReference type="ARBA" id="ARBA00022692"/>
    </source>
</evidence>